<evidence type="ECO:0000256" key="6">
    <source>
        <dbReference type="ARBA" id="ARBA00022553"/>
    </source>
</evidence>
<dbReference type="InterPro" id="IPR003594">
    <property type="entry name" value="HATPase_dom"/>
</dbReference>
<evidence type="ECO:0000256" key="13">
    <source>
        <dbReference type="ARBA" id="ARBA00023012"/>
    </source>
</evidence>
<protein>
    <recommendedName>
        <fullName evidence="15">C4-dicarboxylate transport sensor protein DctB</fullName>
        <ecNumber evidence="3">2.7.13.3</ecNumber>
    </recommendedName>
</protein>
<dbReference type="InterPro" id="IPR003661">
    <property type="entry name" value="HisK_dim/P_dom"/>
</dbReference>
<dbReference type="SUPFAM" id="SSF47384">
    <property type="entry name" value="Homodimeric domain of signal transducing histidine kinase"/>
    <property type="match status" value="1"/>
</dbReference>
<dbReference type="GO" id="GO:0005524">
    <property type="term" value="F:ATP binding"/>
    <property type="evidence" value="ECO:0007669"/>
    <property type="project" value="UniProtKB-KW"/>
</dbReference>
<dbReference type="Gene3D" id="3.30.565.10">
    <property type="entry name" value="Histidine kinase-like ATPase, C-terminal domain"/>
    <property type="match status" value="1"/>
</dbReference>
<gene>
    <name evidence="20" type="ORF">F0262_12785</name>
</gene>
<keyword evidence="16" id="KW-0175">Coiled coil</keyword>
<dbReference type="PROSITE" id="PS50885">
    <property type="entry name" value="HAMP"/>
    <property type="match status" value="1"/>
</dbReference>
<keyword evidence="14 17" id="KW-0472">Membrane</keyword>
<dbReference type="EC" id="2.7.13.3" evidence="3"/>
<evidence type="ECO:0000256" key="15">
    <source>
        <dbReference type="ARBA" id="ARBA00073143"/>
    </source>
</evidence>
<dbReference type="PRINTS" id="PR00344">
    <property type="entry name" value="BCTRLSENSOR"/>
</dbReference>
<evidence type="ECO:0000256" key="11">
    <source>
        <dbReference type="ARBA" id="ARBA00022840"/>
    </source>
</evidence>
<dbReference type="InterPro" id="IPR017116">
    <property type="entry name" value="Sig_transdc_His_kinase_PgtB"/>
</dbReference>
<reference evidence="20 21" key="1">
    <citation type="submission" date="2019-08" db="EMBL/GenBank/DDBJ databases">
        <title>Draft genome sequencing and comparative genomics of hatchery-associated Vibrios.</title>
        <authorList>
            <person name="Kehlet-Delgado H."/>
            <person name="Mueller R.S."/>
        </authorList>
    </citation>
    <scope>NUCLEOTIDE SEQUENCE [LARGE SCALE GENOMIC DNA]</scope>
    <source>
        <strain evidence="20 21">00-78-3</strain>
    </source>
</reference>
<keyword evidence="13" id="KW-0902">Two-component regulatory system</keyword>
<organism evidence="20 21">
    <name type="scientific">Vibrio rotiferianus</name>
    <dbReference type="NCBI Taxonomy" id="190895"/>
    <lineage>
        <taxon>Bacteria</taxon>
        <taxon>Pseudomonadati</taxon>
        <taxon>Pseudomonadota</taxon>
        <taxon>Gammaproteobacteria</taxon>
        <taxon>Vibrionales</taxon>
        <taxon>Vibrionaceae</taxon>
        <taxon>Vibrio</taxon>
    </lineage>
</organism>
<feature type="domain" description="Histidine kinase" evidence="18">
    <location>
        <begin position="575"/>
        <end position="791"/>
    </location>
</feature>
<comment type="catalytic activity">
    <reaction evidence="1">
        <text>ATP + protein L-histidine = ADP + protein N-phospho-L-histidine.</text>
        <dbReference type="EC" id="2.7.13.3"/>
    </reaction>
</comment>
<evidence type="ECO:0000256" key="2">
    <source>
        <dbReference type="ARBA" id="ARBA00004429"/>
    </source>
</evidence>
<dbReference type="SMART" id="SM00388">
    <property type="entry name" value="HisKA"/>
    <property type="match status" value="1"/>
</dbReference>
<dbReference type="GO" id="GO:0005886">
    <property type="term" value="C:plasma membrane"/>
    <property type="evidence" value="ECO:0007669"/>
    <property type="project" value="UniProtKB-SubCell"/>
</dbReference>
<feature type="domain" description="HAMP" evidence="19">
    <location>
        <begin position="350"/>
        <end position="402"/>
    </location>
</feature>
<dbReference type="Gene3D" id="6.10.340.10">
    <property type="match status" value="1"/>
</dbReference>
<dbReference type="PROSITE" id="PS50109">
    <property type="entry name" value="HIS_KIN"/>
    <property type="match status" value="1"/>
</dbReference>
<evidence type="ECO:0000256" key="3">
    <source>
        <dbReference type="ARBA" id="ARBA00012438"/>
    </source>
</evidence>
<dbReference type="GO" id="GO:0000155">
    <property type="term" value="F:phosphorelay sensor kinase activity"/>
    <property type="evidence" value="ECO:0007669"/>
    <property type="project" value="InterPro"/>
</dbReference>
<comment type="subcellular location">
    <subcellularLocation>
        <location evidence="2">Cell inner membrane</location>
        <topology evidence="2">Multi-pass membrane protein</topology>
    </subcellularLocation>
</comment>
<keyword evidence="8 17" id="KW-0812">Transmembrane</keyword>
<evidence type="ECO:0000313" key="20">
    <source>
        <dbReference type="EMBL" id="NOH48930.1"/>
    </source>
</evidence>
<dbReference type="SMART" id="SM00304">
    <property type="entry name" value="HAMP"/>
    <property type="match status" value="1"/>
</dbReference>
<accession>A0A7Y3ZA68</accession>
<feature type="transmembrane region" description="Helical" evidence="17">
    <location>
        <begin position="20"/>
        <end position="42"/>
    </location>
</feature>
<evidence type="ECO:0000256" key="4">
    <source>
        <dbReference type="ARBA" id="ARBA00022475"/>
    </source>
</evidence>
<evidence type="ECO:0000313" key="21">
    <source>
        <dbReference type="Proteomes" id="UP000572072"/>
    </source>
</evidence>
<evidence type="ECO:0000259" key="18">
    <source>
        <dbReference type="PROSITE" id="PS50109"/>
    </source>
</evidence>
<dbReference type="PIRSF" id="PIRSF037119">
    <property type="entry name" value="STHK_PgtB"/>
    <property type="match status" value="1"/>
</dbReference>
<dbReference type="PANTHER" id="PTHR43065:SF10">
    <property type="entry name" value="PEROXIDE STRESS-ACTIVATED HISTIDINE KINASE MAK3"/>
    <property type="match status" value="1"/>
</dbReference>
<evidence type="ECO:0000256" key="7">
    <source>
        <dbReference type="ARBA" id="ARBA00022679"/>
    </source>
</evidence>
<keyword evidence="11" id="KW-0067">ATP-binding</keyword>
<evidence type="ECO:0000256" key="16">
    <source>
        <dbReference type="SAM" id="Coils"/>
    </source>
</evidence>
<sequence length="791" mass="89402">MSGVREVVLYPKYKTIGARLVAAFACSTMLLTVVCVVAWATWNSLDNQVRILLEDSVPKYNASYFLESKTSEINRRVEALQVVNNKVQLNEQAMQVNEELASISTVLKSNRMNSEFYQLLESEAGLASLLAKYVDLISLRIDQNRRVDQLMEQINWLHQDIRSELKPLRQEVHWQIERVNDSKDIQSLLVQLSTLQKVIDVESAVYDMAIDVAGASMPEQVDNGMKVIHFRLMDLQESSTTLMNQPTSIAYKQLLQELVVVLSQDGAFEKQLMSLVKLNGGIKKMQEQISLSMDAIHQQIGELVVIADQTFKQVKTETAERVSYGNHVLLVCFSISIMTSMFLTYYFINRRIVARLIGLGDSIDAIIKNDLSHPVVVDGNDEIGRLSEKLIEYGEKVQEIQRTNALSLINNTTASLITSDLNGVVESANLSARKLLKLGEVNESYPIWEYFPESCRDQLKKVFDGSHLWIELGKIHVTSSLGGETPTYVRFDIRPFAHGAEYKLIMTITDVTHQEITTRTLESRVLEKTQDLLLKNQQLENEIEERIRTEDNLKKTQDELIQAAKMAVVGQTMTSLAHELNQPLNAMSTYLYSARMFLQQETPDKVSESITHIEGLTTRMSKIINSLRQFARKPEGEREVKPVCIHEVAEQASTIVNTRAKRQQITIENKLPDDVKVQGDMLSLEQVFINVLVNSCDALMESTREEKKRIKTELVDRSKQTTLVAISDNAIGFGEEIVPRIFQPFVSTKEVGLGLGMNICKSLIEKHKGNIYLASSLEKGAMVVLELPNEQ</sequence>
<proteinExistence type="predicted"/>
<keyword evidence="4" id="KW-1003">Cell membrane</keyword>
<keyword evidence="6" id="KW-0597">Phosphoprotein</keyword>
<dbReference type="InterPro" id="IPR003660">
    <property type="entry name" value="HAMP_dom"/>
</dbReference>
<evidence type="ECO:0000256" key="12">
    <source>
        <dbReference type="ARBA" id="ARBA00022989"/>
    </source>
</evidence>
<name>A0A7Y3ZA68_9VIBR</name>
<dbReference type="AlphaFoldDB" id="A0A7Y3ZA68"/>
<dbReference type="Pfam" id="PF00512">
    <property type="entry name" value="HisKA"/>
    <property type="match status" value="1"/>
</dbReference>
<dbReference type="Gene3D" id="1.10.287.130">
    <property type="match status" value="1"/>
</dbReference>
<evidence type="ECO:0000256" key="9">
    <source>
        <dbReference type="ARBA" id="ARBA00022741"/>
    </source>
</evidence>
<dbReference type="PANTHER" id="PTHR43065">
    <property type="entry name" value="SENSOR HISTIDINE KINASE"/>
    <property type="match status" value="1"/>
</dbReference>
<dbReference type="SUPFAM" id="SSF55874">
    <property type="entry name" value="ATPase domain of HSP90 chaperone/DNA topoisomerase II/histidine kinase"/>
    <property type="match status" value="1"/>
</dbReference>
<evidence type="ECO:0000256" key="14">
    <source>
        <dbReference type="ARBA" id="ARBA00023136"/>
    </source>
</evidence>
<dbReference type="EMBL" id="VTYN01000012">
    <property type="protein sequence ID" value="NOH48930.1"/>
    <property type="molecule type" value="Genomic_DNA"/>
</dbReference>
<keyword evidence="9" id="KW-0547">Nucleotide-binding</keyword>
<keyword evidence="7" id="KW-0808">Transferase</keyword>
<evidence type="ECO:0000259" key="19">
    <source>
        <dbReference type="PROSITE" id="PS50885"/>
    </source>
</evidence>
<dbReference type="InterPro" id="IPR004358">
    <property type="entry name" value="Sig_transdc_His_kin-like_C"/>
</dbReference>
<keyword evidence="12 17" id="KW-1133">Transmembrane helix</keyword>
<comment type="caution">
    <text evidence="20">The sequence shown here is derived from an EMBL/GenBank/DDBJ whole genome shotgun (WGS) entry which is preliminary data.</text>
</comment>
<dbReference type="Proteomes" id="UP000572072">
    <property type="component" value="Unassembled WGS sequence"/>
</dbReference>
<dbReference type="InterPro" id="IPR036097">
    <property type="entry name" value="HisK_dim/P_sf"/>
</dbReference>
<feature type="coiled-coil region" evidence="16">
    <location>
        <begin position="529"/>
        <end position="559"/>
    </location>
</feature>
<evidence type="ECO:0000256" key="8">
    <source>
        <dbReference type="ARBA" id="ARBA00022692"/>
    </source>
</evidence>
<evidence type="ECO:0000256" key="5">
    <source>
        <dbReference type="ARBA" id="ARBA00022519"/>
    </source>
</evidence>
<dbReference type="CDD" id="cd00082">
    <property type="entry name" value="HisKA"/>
    <property type="match status" value="1"/>
</dbReference>
<dbReference type="SMART" id="SM00387">
    <property type="entry name" value="HATPase_c"/>
    <property type="match status" value="1"/>
</dbReference>
<dbReference type="FunFam" id="1.10.287.130:FF:000049">
    <property type="entry name" value="C4-dicarboxylate transport sensor protein DctB"/>
    <property type="match status" value="1"/>
</dbReference>
<keyword evidence="5" id="KW-0997">Cell inner membrane</keyword>
<evidence type="ECO:0000256" key="10">
    <source>
        <dbReference type="ARBA" id="ARBA00022777"/>
    </source>
</evidence>
<dbReference type="InterPro" id="IPR005467">
    <property type="entry name" value="His_kinase_dom"/>
</dbReference>
<keyword evidence="10 20" id="KW-0418">Kinase</keyword>
<dbReference type="InterPro" id="IPR036890">
    <property type="entry name" value="HATPase_C_sf"/>
</dbReference>
<dbReference type="Pfam" id="PF02518">
    <property type="entry name" value="HATPase_c"/>
    <property type="match status" value="1"/>
</dbReference>
<evidence type="ECO:0000256" key="17">
    <source>
        <dbReference type="SAM" id="Phobius"/>
    </source>
</evidence>
<evidence type="ECO:0000256" key="1">
    <source>
        <dbReference type="ARBA" id="ARBA00000085"/>
    </source>
</evidence>